<reference evidence="1" key="1">
    <citation type="submission" date="2022-08" db="EMBL/GenBank/DDBJ databases">
        <title>Genome Sequence of Fusarium decemcellulare.</title>
        <authorList>
            <person name="Buettner E."/>
        </authorList>
    </citation>
    <scope>NUCLEOTIDE SEQUENCE</scope>
    <source>
        <strain evidence="1">Babe19</strain>
    </source>
</reference>
<organism evidence="1 2">
    <name type="scientific">Fusarium decemcellulare</name>
    <dbReference type="NCBI Taxonomy" id="57161"/>
    <lineage>
        <taxon>Eukaryota</taxon>
        <taxon>Fungi</taxon>
        <taxon>Dikarya</taxon>
        <taxon>Ascomycota</taxon>
        <taxon>Pezizomycotina</taxon>
        <taxon>Sordariomycetes</taxon>
        <taxon>Hypocreomycetidae</taxon>
        <taxon>Hypocreales</taxon>
        <taxon>Nectriaceae</taxon>
        <taxon>Fusarium</taxon>
        <taxon>Fusarium decemcellulare species complex</taxon>
    </lineage>
</organism>
<keyword evidence="2" id="KW-1185">Reference proteome</keyword>
<evidence type="ECO:0000313" key="1">
    <source>
        <dbReference type="EMBL" id="KAJ3541621.1"/>
    </source>
</evidence>
<name>A0ACC1SKG6_9HYPO</name>
<evidence type="ECO:0000313" key="2">
    <source>
        <dbReference type="Proteomes" id="UP001148629"/>
    </source>
</evidence>
<dbReference type="EMBL" id="JANRMS010000341">
    <property type="protein sequence ID" value="KAJ3541621.1"/>
    <property type="molecule type" value="Genomic_DNA"/>
</dbReference>
<dbReference type="Proteomes" id="UP001148629">
    <property type="component" value="Unassembled WGS sequence"/>
</dbReference>
<gene>
    <name evidence="1" type="ORF">NM208_g4525</name>
</gene>
<sequence>MSLYTRLTPCWTCLKAEIEENYEVIKAGSGEQCPVRWGKNSCTFDDFECDTCILEEDKCTSIPPIVEGNATDLLKTIEFINALCDQQHPTTKAAREQGDVYRHRLDRQTRQDLVKGLAKLAIWLERVVSKHSKQHGFDHFEKLEKRTPGEMYRDYIADRRQQLASTSRKESVPPLRLTSADPEYMVWQTKIKQFHVDISQALRNMDTGARKAILKMIPIQGATPIKSWTSREISQVLDGASLPSTIRPTSKRLV</sequence>
<accession>A0ACC1SKG6</accession>
<comment type="caution">
    <text evidence="1">The sequence shown here is derived from an EMBL/GenBank/DDBJ whole genome shotgun (WGS) entry which is preliminary data.</text>
</comment>
<proteinExistence type="predicted"/>
<protein>
    <submittedName>
        <fullName evidence="1">Uncharacterized protein</fullName>
    </submittedName>
</protein>